<gene>
    <name evidence="1" type="ORF">K4L44_05130</name>
</gene>
<keyword evidence="1" id="KW-0675">Receptor</keyword>
<dbReference type="EMBL" id="CP081303">
    <property type="protein sequence ID" value="QZE15220.1"/>
    <property type="molecule type" value="Genomic_DNA"/>
</dbReference>
<accession>A0AC61NHR8</accession>
<reference evidence="1" key="1">
    <citation type="submission" date="2021-08" db="EMBL/GenBank/DDBJ databases">
        <title>Novel anaerobic bacterium isolated from sea squirt in East Sea, Republic of Korea.</title>
        <authorList>
            <person name="Nguyen T.H."/>
            <person name="Li Z."/>
            <person name="Lee Y.-J."/>
            <person name="Ko J."/>
            <person name="Kim S.-G."/>
        </authorList>
    </citation>
    <scope>NUCLEOTIDE SEQUENCE</scope>
    <source>
        <strain evidence="1">KCTC 25031</strain>
    </source>
</reference>
<keyword evidence="2" id="KW-1185">Reference proteome</keyword>
<sequence>MIPMFKQGANMDRSVKGYSSMSRLCLMLLALLLFQNVYGFTDPQRELSSGDTSQTITLAFNGVKLSKVLSVLQERTSMRIIYSKEDVTSYQDVSVHCNTVDLDQVMSEVLDNTTLDYELTSNQVLIFQKNKNPQITNSVVSQDNKKIIKGTVVDEKGMPIPGATVSVPNSDRGVITDPNGNYSLNVADAKQLLFSFIGYKPQTIAINGRSTIRITLIEDLKNLDEVVIVAYGVQKKSDLTGAVSSVKSEDMEKVAVSTPAESLQGRVSGVTVSRSSGAPGASMKVRVRGVASFGGNTPLYIIDGVEGDINTVNPDDVASMEVLKDASSAAIYGSRAANGVVIITTKQGDVGKLRVNFSAYAGPQSVAKRLPLMTNTADWMKVNGAAFDNTIQNAKDYNANKPKDAKPIPVPTPGAWLSDKALLNTNTDWQDEMYRAGMMQNYNVNFNGGTKDVKYLFSMGYFDQEGIVVGTDYNKISARMKMDMTIGMLKITPNISITQDNYNNMTTSIGRINKITPFAPVYDSSKPSGYGYSDYTTATESNPYGEQMLNESKSKYTDINTNLMLSLEPVKNLFVKLNTGYRNNFYTGRTHNPSYQINPKDKVSFPVNSESSTYFNQYLVEPTVSYHLDFDKHSVDLLGGMSAQSQYYRNHGVSVEGKDPKGNPAGFPDQDFNTINAGKGGTFSGSGTEYTFNRSSIFGRFNYSYDSKYLFQATIRRDGTSKFSDDYRYGVFPSFSAGWNVHRESFWEPIGQLVSRLKLRASWGKLGSDENLSNYFYQGLMKAGYAYELGGVLNQGAYPAGMYISDYRWEESVDTNFGADFGLFENSLFGSVNYFTSTRKDILVSQPLPISSGMSSQMMNIGEMKNYGWELELGYRSSGDHDFTWDATATFSTIKNEVISLGDGVKKQEGSNIEYKMPVVWTEVGGSVGSLYTYKTDGLFQNEAEVIAHSKEGNLIQPNAKPGDVRFVDVNDDGVINSNDVTSTGSALPDFEFGLSLNMAYKGFDLNIFMNGRKGNKIFNRAKYLGESMVGNFNYWDTTLDFWTPENTDTDMPRPVQDDTKNSRMSDRFIEDGSYLRLKSLQLGYSFSNSVLESLHMEKLRVYLSGQNLFTITDYSGYDPAVDNSKIWNMGVDYGSYPSSRTYLMGVQISF</sequence>
<organism evidence="1 2">
    <name type="scientific">Halosquirtibacter laminarini</name>
    <dbReference type="NCBI Taxonomy" id="3374600"/>
    <lineage>
        <taxon>Bacteria</taxon>
        <taxon>Pseudomonadati</taxon>
        <taxon>Bacteroidota</taxon>
        <taxon>Bacteroidia</taxon>
        <taxon>Marinilabiliales</taxon>
        <taxon>Prolixibacteraceae</taxon>
        <taxon>Halosquirtibacter</taxon>
    </lineage>
</organism>
<protein>
    <submittedName>
        <fullName evidence="1">TonB-dependent receptor</fullName>
    </submittedName>
</protein>
<evidence type="ECO:0000313" key="2">
    <source>
        <dbReference type="Proteomes" id="UP000826212"/>
    </source>
</evidence>
<evidence type="ECO:0000313" key="1">
    <source>
        <dbReference type="EMBL" id="QZE15220.1"/>
    </source>
</evidence>
<name>A0AC61NHR8_9BACT</name>
<proteinExistence type="predicted"/>
<dbReference type="Proteomes" id="UP000826212">
    <property type="component" value="Chromosome"/>
</dbReference>